<name>A0AC58M6A7_CASCN</name>
<dbReference type="Proteomes" id="UP001732720">
    <property type="component" value="Chromosome 3"/>
</dbReference>
<protein>
    <submittedName>
        <fullName evidence="2">Meckelin</fullName>
    </submittedName>
</protein>
<proteinExistence type="predicted"/>
<accession>A0AC58M6A7</accession>
<reference evidence="2" key="1">
    <citation type="submission" date="2025-08" db="UniProtKB">
        <authorList>
            <consortium name="RefSeq"/>
        </authorList>
    </citation>
    <scope>IDENTIFICATION</scope>
</reference>
<keyword evidence="1" id="KW-1185">Reference proteome</keyword>
<dbReference type="RefSeq" id="XP_073924942.1">
    <property type="nucleotide sequence ID" value="XM_074068841.1"/>
</dbReference>
<organism evidence="1 2">
    <name type="scientific">Castor canadensis</name>
    <name type="common">American beaver</name>
    <dbReference type="NCBI Taxonomy" id="51338"/>
    <lineage>
        <taxon>Eukaryota</taxon>
        <taxon>Metazoa</taxon>
        <taxon>Chordata</taxon>
        <taxon>Craniata</taxon>
        <taxon>Vertebrata</taxon>
        <taxon>Euteleostomi</taxon>
        <taxon>Mammalia</taxon>
        <taxon>Eutheria</taxon>
        <taxon>Euarchontoglires</taxon>
        <taxon>Glires</taxon>
        <taxon>Rodentia</taxon>
        <taxon>Castorimorpha</taxon>
        <taxon>Castoridae</taxon>
        <taxon>Castor</taxon>
    </lineage>
</organism>
<evidence type="ECO:0000313" key="2">
    <source>
        <dbReference type="RefSeq" id="XP_073924942.1"/>
    </source>
</evidence>
<sequence>METPGAAEAVMAVSSVSPARAGTVFLLLVLCRISQAQTFSFPFQQPETCGHNQYFDISSLSCVQCGAHQKPDAHGTSCVCLPGFQMISNNGGSTIICKQCPENMKGVTEDGWNCISCPSGLTAEGRCHCPIGHILVERNVNGTLLSQATCNLCNESGNSFTKSDTLGNRCVRCEPTFINISRSCTCSEPNILTGGLCFSSTGNFRPISTARRGELGISLNSEWFAKYLQSTAAACSMYANLTSCQALGNICVMNMNSFSSTTFDACRVFQYIFENTAGLSTVHSIPFWRQSLPWLFYGDQLGLAPQILSTTPLPTNFTFKGQNQNTKLKFVAASYDIKGNFLKWQTLEGGVIQLCPDTEKRLNAAYSFGTTYQQNCEIPVSKILTGFHSPVFYDVFLEYTDENQHQSLWAVPVLNLNLQHNRIFVNQDSSSSKWLLTRRIFLVDAVSGRENDLGSQPKVIRIATQISLSIHLVPNTKNGNIYPPLITIAYSDIDIKDPNRQSVKVFFSVKYEMNQGDAYIQTDIALGVLGGLAVLSSLLKTAGWKKRIGSPMIDLQTVMKFLAYYAGDLANVFFIITVGTGLYWLIFFKAQTSVSVLLPMPDQEERFVTYVGCAFALKALQFLHKLISQITIDIFFIDWERPKGKVLKAVEGEGGVRSATVPVSIWRTYFVANEWNEIQTVRKINPLFQVLTVLFFLEVVGFKNLALMDSSSSLSRDPSDYIAPYSRILRYAVSTALWLVIGIIQIVFFAAFYERFIEDKIQQFVDLCSMSNISVFLLSHRCFGYYIHGRSVHGHADTNMEEMNTNLKREAENLCSQRGLVPNTDGQTFQIAVSSQMRLHYDRIHETLTRKNGPARLLSSSASTFEQSIKAYHMMNKFLGSFIDHVHKEMDYFIKDKLLLERILGMEFMEPMEKSIFYNDESYSFSSMLYYGNEATLLIFELLFFCVVDLACQNFILAAFLTYLQQEIFRFIRNTVGQKNLAAKTLVDQRFLI</sequence>
<evidence type="ECO:0000313" key="1">
    <source>
        <dbReference type="Proteomes" id="UP001732720"/>
    </source>
</evidence>
<gene>
    <name evidence="2" type="primary">Tmem67</name>
</gene>